<name>A0A8B0SNW9_KLEPN</name>
<keyword evidence="1" id="KW-0812">Transmembrane</keyword>
<sequence>MDIEKVQQSAFKYGPLLPKIGTKLYLALTVIKNSGAHQKNVLLRVFFIFTFWRPLTTGILLLMIRTHQGLFLVI</sequence>
<organism evidence="2">
    <name type="scientific">Klebsiella pneumoniae</name>
    <dbReference type="NCBI Taxonomy" id="573"/>
    <lineage>
        <taxon>Bacteria</taxon>
        <taxon>Pseudomonadati</taxon>
        <taxon>Pseudomonadota</taxon>
        <taxon>Gammaproteobacteria</taxon>
        <taxon>Enterobacterales</taxon>
        <taxon>Enterobacteriaceae</taxon>
        <taxon>Klebsiella/Raoultella group</taxon>
        <taxon>Klebsiella</taxon>
        <taxon>Klebsiella pneumoniae complex</taxon>
    </lineage>
</organism>
<dbReference type="EMBL" id="MN956836">
    <property type="protein sequence ID" value="QTX13953.1"/>
    <property type="molecule type" value="Genomic_DNA"/>
</dbReference>
<geneLocation type="plasmid" evidence="2">
    <name>p17-15-vir-like</name>
</geneLocation>
<accession>A0A8B0SNW9</accession>
<dbReference type="AlphaFoldDB" id="A0A8B0SNW9"/>
<keyword evidence="1" id="KW-0472">Membrane</keyword>
<keyword evidence="2" id="KW-0614">Plasmid</keyword>
<protein>
    <submittedName>
        <fullName evidence="2">Uncharacterized protein</fullName>
    </submittedName>
</protein>
<proteinExistence type="predicted"/>
<feature type="transmembrane region" description="Helical" evidence="1">
    <location>
        <begin position="41"/>
        <end position="64"/>
    </location>
</feature>
<evidence type="ECO:0000313" key="2">
    <source>
        <dbReference type="EMBL" id="QTX13953.1"/>
    </source>
</evidence>
<keyword evidence="1" id="KW-1133">Transmembrane helix</keyword>
<evidence type="ECO:0000256" key="1">
    <source>
        <dbReference type="SAM" id="Phobius"/>
    </source>
</evidence>
<reference evidence="2" key="1">
    <citation type="submission" date="2020-01" db="EMBL/GenBank/DDBJ databases">
        <authorList>
            <person name="Qin S."/>
        </authorList>
    </citation>
    <scope>NUCLEOTIDE SEQUENCE</scope>
    <source>
        <strain evidence="2">CVir17-16-YZ6g</strain>
        <plasmid evidence="2">p17-15-vir-like</plasmid>
    </source>
</reference>